<reference evidence="2" key="2">
    <citation type="submission" date="2021-02" db="EMBL/GenBank/DDBJ databases">
        <title>Aspergillus chevalieri M1 genome sequence.</title>
        <authorList>
            <person name="Kadooka C."/>
            <person name="Mori K."/>
            <person name="Futagami T."/>
        </authorList>
    </citation>
    <scope>NUCLEOTIDE SEQUENCE</scope>
    <source>
        <strain evidence="2">M1</strain>
    </source>
</reference>
<reference evidence="2" key="1">
    <citation type="submission" date="2021-01" db="EMBL/GenBank/DDBJ databases">
        <authorList>
            <consortium name="Aspergillus chevalieri M1 genome sequencing consortium"/>
            <person name="Kazuki M."/>
            <person name="Futagami T."/>
        </authorList>
    </citation>
    <scope>NUCLEOTIDE SEQUENCE</scope>
    <source>
        <strain evidence="2">M1</strain>
    </source>
</reference>
<proteinExistence type="predicted"/>
<dbReference type="KEGG" id="ache:ACHE_50491S"/>
<dbReference type="EMBL" id="AP024420">
    <property type="protein sequence ID" value="BCR89293.1"/>
    <property type="molecule type" value="Genomic_DNA"/>
</dbReference>
<sequence>MGFIYKRCPESAKGLEQGNPTSELNNFLSSPENQQQQLEQQLDEQEEQIQELREEQDQQLAD</sequence>
<protein>
    <submittedName>
        <fullName evidence="2">Uncharacterized protein</fullName>
    </submittedName>
</protein>
<accession>A0A7R7VR41</accession>
<feature type="compositionally biased region" description="Polar residues" evidence="1">
    <location>
        <begin position="18"/>
        <end position="33"/>
    </location>
</feature>
<dbReference type="GeneID" id="66983651"/>
<evidence type="ECO:0000313" key="3">
    <source>
        <dbReference type="Proteomes" id="UP000637239"/>
    </source>
</evidence>
<dbReference type="Proteomes" id="UP000637239">
    <property type="component" value="Chromosome 5"/>
</dbReference>
<gene>
    <name evidence="2" type="ORF">ACHE_50491S</name>
</gene>
<feature type="region of interest" description="Disordered" evidence="1">
    <location>
        <begin position="1"/>
        <end position="62"/>
    </location>
</feature>
<keyword evidence="3" id="KW-1185">Reference proteome</keyword>
<evidence type="ECO:0000256" key="1">
    <source>
        <dbReference type="SAM" id="MobiDB-lite"/>
    </source>
</evidence>
<evidence type="ECO:0000313" key="2">
    <source>
        <dbReference type="EMBL" id="BCR89293.1"/>
    </source>
</evidence>
<dbReference type="RefSeq" id="XP_043137815.1">
    <property type="nucleotide sequence ID" value="XM_043280214.1"/>
</dbReference>
<name>A0A7R7VR41_ASPCH</name>
<organism evidence="2 3">
    <name type="scientific">Aspergillus chevalieri</name>
    <name type="common">Eurotium chevalieri</name>
    <dbReference type="NCBI Taxonomy" id="182096"/>
    <lineage>
        <taxon>Eukaryota</taxon>
        <taxon>Fungi</taxon>
        <taxon>Dikarya</taxon>
        <taxon>Ascomycota</taxon>
        <taxon>Pezizomycotina</taxon>
        <taxon>Eurotiomycetes</taxon>
        <taxon>Eurotiomycetidae</taxon>
        <taxon>Eurotiales</taxon>
        <taxon>Aspergillaceae</taxon>
        <taxon>Aspergillus</taxon>
        <taxon>Aspergillus subgen. Aspergillus</taxon>
    </lineage>
</organism>
<dbReference type="AlphaFoldDB" id="A0A7R7VR41"/>